<accession>A0A8T5VIU7</accession>
<protein>
    <submittedName>
        <fullName evidence="2">Uncharacterized protein</fullName>
    </submittedName>
</protein>
<reference evidence="2" key="1">
    <citation type="journal article" date="2017" name="Syst. Appl. Microbiol.">
        <title>Soybeans inoculated with root zone soils of Canadian native legumes harbour diverse and novel Bradyrhizobium spp. that possess agricultural potential.</title>
        <authorList>
            <person name="Bromfield E.S.P."/>
            <person name="Cloutier S."/>
            <person name="Tambong J.T."/>
            <person name="Tran Thi T.V."/>
        </authorList>
    </citation>
    <scope>NUCLEOTIDE SEQUENCE</scope>
    <source>
        <strain evidence="2">1S5</strain>
    </source>
</reference>
<name>A0A8T5VIU7_9BRAD</name>
<evidence type="ECO:0000313" key="2">
    <source>
        <dbReference type="EMBL" id="UPT91128.1"/>
    </source>
</evidence>
<gene>
    <name evidence="2" type="ORF">HAP41_0000020690</name>
</gene>
<feature type="region of interest" description="Disordered" evidence="1">
    <location>
        <begin position="92"/>
        <end position="124"/>
    </location>
</feature>
<reference evidence="2" key="2">
    <citation type="submission" date="2022-04" db="EMBL/GenBank/DDBJ databases">
        <authorList>
            <person name="Bromfield E.S.P."/>
            <person name="Cloutier S."/>
        </authorList>
    </citation>
    <scope>NUCLEOTIDE SEQUENCE</scope>
    <source>
        <strain evidence="2">1S5</strain>
    </source>
</reference>
<evidence type="ECO:0000313" key="3">
    <source>
        <dbReference type="Proteomes" id="UP000551709"/>
    </source>
</evidence>
<sequence>MFRIEFDYDQLLQQAKSIEGVADQLPFALSLAMNRSADVTRNLLIRSTWPTHVKQRNASFIAASLTTRDARASKQSLAVEIYDKLDRGNLHMQAKGGTRSPQGGSNLAVPASNVPKTSRGVPARLRPKNMPAAVRKGDVLYAKDKKGRLRLLYVLKHQTKIPKRVPFYEDFAASMSRELERTIPLAVGKAMATRRR</sequence>
<dbReference type="RefSeq" id="WP_166097225.1">
    <property type="nucleotide sequence ID" value="NZ_CP096255.1"/>
</dbReference>
<dbReference type="AlphaFoldDB" id="A0A8T5VIU7"/>
<evidence type="ECO:0000256" key="1">
    <source>
        <dbReference type="SAM" id="MobiDB-lite"/>
    </source>
</evidence>
<dbReference type="EMBL" id="CP096255">
    <property type="protein sequence ID" value="UPT91128.1"/>
    <property type="molecule type" value="Genomic_DNA"/>
</dbReference>
<organism evidence="2 3">
    <name type="scientific">Bradyrhizobium barranii subsp. apii</name>
    <dbReference type="NCBI Taxonomy" id="2819348"/>
    <lineage>
        <taxon>Bacteria</taxon>
        <taxon>Pseudomonadati</taxon>
        <taxon>Pseudomonadota</taxon>
        <taxon>Alphaproteobacteria</taxon>
        <taxon>Hyphomicrobiales</taxon>
        <taxon>Nitrobacteraceae</taxon>
        <taxon>Bradyrhizobium</taxon>
        <taxon>Bradyrhizobium barranii</taxon>
    </lineage>
</organism>
<proteinExistence type="predicted"/>
<dbReference type="Proteomes" id="UP000551709">
    <property type="component" value="Chromosome"/>
</dbReference>